<evidence type="ECO:0000313" key="2">
    <source>
        <dbReference type="EMBL" id="QDA58666.1"/>
    </source>
</evidence>
<organism evidence="2 3">
    <name type="scientific">Hymenobacter jejuensis</name>
    <dbReference type="NCBI Taxonomy" id="2502781"/>
    <lineage>
        <taxon>Bacteria</taxon>
        <taxon>Pseudomonadati</taxon>
        <taxon>Bacteroidota</taxon>
        <taxon>Cytophagia</taxon>
        <taxon>Cytophagales</taxon>
        <taxon>Hymenobacteraceae</taxon>
        <taxon>Hymenobacter</taxon>
    </lineage>
</organism>
<feature type="signal peptide" evidence="1">
    <location>
        <begin position="1"/>
        <end position="22"/>
    </location>
</feature>
<proteinExistence type="predicted"/>
<gene>
    <name evidence="2" type="ORF">FHG12_00475</name>
</gene>
<protein>
    <submittedName>
        <fullName evidence="2">Transporter</fullName>
    </submittedName>
</protein>
<sequence length="286" mass="30431">MRKTTLLTAAGLMLAGPARTLAQTVDKEIGNADTPFAHNIRPDRPGQTVTTNMLRPGQVQLETGILRFKPADPNLGTRRSLSTALLRVGFFNHIELRASQGYLHALPTATGRPENGVPVPGFPAGFMPLTVGAKFLASTNQDARSQVVVLAEMTLPNGDASFTNKAYEPSASLLISQQLGERFGLEANLGFRQRGFKAADTKVGQYLGTLALNGPLGRSFGFFAETYATWRQTEKLAPGLTSGLYWRPLPGLRLDATAGQGFGGPTNGFSVGAGLSMRVGGNKITN</sequence>
<dbReference type="InterPro" id="IPR025737">
    <property type="entry name" value="FApF"/>
</dbReference>
<dbReference type="Proteomes" id="UP000305398">
    <property type="component" value="Chromosome"/>
</dbReference>
<name>A0A5B7ZVY2_9BACT</name>
<dbReference type="EMBL" id="CP040896">
    <property type="protein sequence ID" value="QDA58666.1"/>
    <property type="molecule type" value="Genomic_DNA"/>
</dbReference>
<keyword evidence="1" id="KW-0732">Signal</keyword>
<dbReference type="OrthoDB" id="872860at2"/>
<accession>A0A5B7ZVY2</accession>
<dbReference type="RefSeq" id="WP_139513546.1">
    <property type="nucleotide sequence ID" value="NZ_CP040896.1"/>
</dbReference>
<dbReference type="AlphaFoldDB" id="A0A5B7ZVY2"/>
<feature type="chain" id="PRO_5022663327" evidence="1">
    <location>
        <begin position="23"/>
        <end position="286"/>
    </location>
</feature>
<dbReference type="KEGG" id="hyj:FHG12_00475"/>
<reference evidence="2 3" key="1">
    <citation type="submission" date="2019-06" db="EMBL/GenBank/DDBJ databases">
        <authorList>
            <person name="Srinivasan S."/>
        </authorList>
    </citation>
    <scope>NUCLEOTIDE SEQUENCE [LARGE SCALE GENOMIC DNA]</scope>
    <source>
        <strain evidence="2 3">17J68-5</strain>
    </source>
</reference>
<evidence type="ECO:0000313" key="3">
    <source>
        <dbReference type="Proteomes" id="UP000305398"/>
    </source>
</evidence>
<keyword evidence="3" id="KW-1185">Reference proteome</keyword>
<dbReference type="Pfam" id="PF13557">
    <property type="entry name" value="Phenol_MetA_deg"/>
    <property type="match status" value="1"/>
</dbReference>
<evidence type="ECO:0000256" key="1">
    <source>
        <dbReference type="SAM" id="SignalP"/>
    </source>
</evidence>